<evidence type="ECO:0000313" key="2">
    <source>
        <dbReference type="EMBL" id="CAK0841900.1"/>
    </source>
</evidence>
<evidence type="ECO:0000256" key="1">
    <source>
        <dbReference type="SAM" id="MobiDB-lite"/>
    </source>
</evidence>
<sequence>MADADPSLQHAMTPEGEPLFTREDAIVEFTKKFHIDEAAINRLRNLPDDQLQRVFNEFNPAQDHNPDYSRRLMGFLKTVTYNTGPAPPGSTGALLAGGTGAVDPGQYSGPIVSVEQLDMFRMNYPMDERAYDYLKIAPPDVQERVISTFRANCVQDDYSRMITAHVKFCMSKRDQPGHITGSGGGGYQQQHNPSQPTVSVEAAYQAITGTIPLGAVATGAVLPEAPAARRISKWRDEDPRTED</sequence>
<feature type="compositionally biased region" description="Polar residues" evidence="1">
    <location>
        <begin position="188"/>
        <end position="198"/>
    </location>
</feature>
<keyword evidence="3" id="KW-1185">Reference proteome</keyword>
<gene>
    <name evidence="2" type="ORF">PCOR1329_LOCUS36965</name>
</gene>
<accession>A0ABN9TAA8</accession>
<comment type="caution">
    <text evidence="2">The sequence shown here is derived from an EMBL/GenBank/DDBJ whole genome shotgun (WGS) entry which is preliminary data.</text>
</comment>
<feature type="region of interest" description="Disordered" evidence="1">
    <location>
        <begin position="177"/>
        <end position="199"/>
    </location>
</feature>
<name>A0ABN9TAA8_9DINO</name>
<reference evidence="2" key="1">
    <citation type="submission" date="2023-10" db="EMBL/GenBank/DDBJ databases">
        <authorList>
            <person name="Chen Y."/>
            <person name="Shah S."/>
            <person name="Dougan E. K."/>
            <person name="Thang M."/>
            <person name="Chan C."/>
        </authorList>
    </citation>
    <scope>NUCLEOTIDE SEQUENCE [LARGE SCALE GENOMIC DNA]</scope>
</reference>
<dbReference type="Proteomes" id="UP001189429">
    <property type="component" value="Unassembled WGS sequence"/>
</dbReference>
<dbReference type="EMBL" id="CAUYUJ010014491">
    <property type="protein sequence ID" value="CAK0841900.1"/>
    <property type="molecule type" value="Genomic_DNA"/>
</dbReference>
<proteinExistence type="predicted"/>
<evidence type="ECO:0000313" key="3">
    <source>
        <dbReference type="Proteomes" id="UP001189429"/>
    </source>
</evidence>
<protein>
    <submittedName>
        <fullName evidence="2">Uncharacterized protein</fullName>
    </submittedName>
</protein>
<organism evidence="2 3">
    <name type="scientific">Prorocentrum cordatum</name>
    <dbReference type="NCBI Taxonomy" id="2364126"/>
    <lineage>
        <taxon>Eukaryota</taxon>
        <taxon>Sar</taxon>
        <taxon>Alveolata</taxon>
        <taxon>Dinophyceae</taxon>
        <taxon>Prorocentrales</taxon>
        <taxon>Prorocentraceae</taxon>
        <taxon>Prorocentrum</taxon>
    </lineage>
</organism>